<dbReference type="Pfam" id="PF20803">
    <property type="entry name" value="PaaX_M"/>
    <property type="match status" value="1"/>
</dbReference>
<organism evidence="2 3">
    <name type="scientific">Candidatus Staskawiczbacteria bacterium RIFCSPLOWO2_01_FULL_38_12b</name>
    <dbReference type="NCBI Taxonomy" id="1802214"/>
    <lineage>
        <taxon>Bacteria</taxon>
        <taxon>Candidatus Staskawicziibacteriota</taxon>
    </lineage>
</organism>
<comment type="caution">
    <text evidence="2">The sequence shown here is derived from an EMBL/GenBank/DDBJ whole genome shotgun (WGS) entry which is preliminary data.</text>
</comment>
<proteinExistence type="predicted"/>
<accession>A0A1G2IDC7</accession>
<gene>
    <name evidence="2" type="ORF">A2908_03655</name>
</gene>
<dbReference type="AlphaFoldDB" id="A0A1G2IDC7"/>
<evidence type="ECO:0000313" key="2">
    <source>
        <dbReference type="EMBL" id="OGZ72607.1"/>
    </source>
</evidence>
<sequence length="176" mass="20879">MRIPITDKFLWDVYSFFEKNGKVKDLMVSPLHAKLDILLDLENPIFRIYKDRKNRRVFGNMMHYLKRKNYIRVENLMGKKAVMITKEGLSKALRASFTANDKVKRSDGKWIMVIFDIPKTHTTKRSLLKGILHNLGYKLLQQSVWVTPYDVSRETEQLFQLHSLDEYVKVFLIEKI</sequence>
<protein>
    <recommendedName>
        <fullName evidence="1">Transcriptional repressor PaaX-like central Cas2-like domain-containing protein</fullName>
    </recommendedName>
</protein>
<reference evidence="2 3" key="1">
    <citation type="journal article" date="2016" name="Nat. Commun.">
        <title>Thousands of microbial genomes shed light on interconnected biogeochemical processes in an aquifer system.</title>
        <authorList>
            <person name="Anantharaman K."/>
            <person name="Brown C.T."/>
            <person name="Hug L.A."/>
            <person name="Sharon I."/>
            <person name="Castelle C.J."/>
            <person name="Probst A.J."/>
            <person name="Thomas B.C."/>
            <person name="Singh A."/>
            <person name="Wilkins M.J."/>
            <person name="Karaoz U."/>
            <person name="Brodie E.L."/>
            <person name="Williams K.H."/>
            <person name="Hubbard S.S."/>
            <person name="Banfield J.F."/>
        </authorList>
    </citation>
    <scope>NUCLEOTIDE SEQUENCE [LARGE SCALE GENOMIC DNA]</scope>
</reference>
<name>A0A1G2IDC7_9BACT</name>
<feature type="domain" description="Transcriptional repressor PaaX-like central Cas2-like" evidence="1">
    <location>
        <begin position="105"/>
        <end position="172"/>
    </location>
</feature>
<dbReference type="STRING" id="1802214.A2908_03655"/>
<dbReference type="InterPro" id="IPR048846">
    <property type="entry name" value="PaaX-like_central"/>
</dbReference>
<dbReference type="Gene3D" id="3.30.70.2650">
    <property type="match status" value="1"/>
</dbReference>
<dbReference type="EMBL" id="MHPA01000024">
    <property type="protein sequence ID" value="OGZ72607.1"/>
    <property type="molecule type" value="Genomic_DNA"/>
</dbReference>
<evidence type="ECO:0000313" key="3">
    <source>
        <dbReference type="Proteomes" id="UP000176774"/>
    </source>
</evidence>
<dbReference type="Proteomes" id="UP000176774">
    <property type="component" value="Unassembled WGS sequence"/>
</dbReference>
<evidence type="ECO:0000259" key="1">
    <source>
        <dbReference type="Pfam" id="PF20803"/>
    </source>
</evidence>